<dbReference type="SUPFAM" id="SSF54631">
    <property type="entry name" value="CBS-domain pair"/>
    <property type="match status" value="1"/>
</dbReference>
<dbReference type="PROSITE" id="PS51371">
    <property type="entry name" value="CBS"/>
    <property type="match status" value="2"/>
</dbReference>
<keyword evidence="4 9" id="KW-0812">Transmembrane</keyword>
<sequence length="452" mass="49192">MSASPQHENTHEHLRLLAGNLDSGALSKIEAQLNELHPAEIANLLESLPLQNRRIVWELTNPELAGDILVEVNDEVRLGLIEHTDEDDLVAAVGSLDTDDLADIFEDLPKVVLHQVVRAMSNQDRRRLQSVMSYDEDSAGGLMNPDMVTIRPNVDLGVVLRYLRQRTELPANTDKLFVVDRDDRYLGILNISDLLTTNSKESVSNTMITDQKALLPTLSANEVALFFEDYNLVSAPVVDEDNRLLGRITVDDVVDVIRDEADRSLLSLAGLDEDDDMFAPVTRSAKRRAVWLGINLFTAFLAAWVIGIFAATIEQVVALAVLMPIVASMGGIAGSQTLMLVIRGIALNQIGTTNARWLLWKELAVGSLNGILWACVVAAITGFWFQSQSLGLLIGVALVINLIVAALAGATIPLTLKKMNIDPAIAGGVILTTVTDVIGFFSFLGLATVFLI</sequence>
<keyword evidence="5 9" id="KW-0460">Magnesium</keyword>
<dbReference type="EMBL" id="CP005996">
    <property type="protein sequence ID" value="AGS39147.1"/>
    <property type="molecule type" value="Genomic_DNA"/>
</dbReference>
<dbReference type="Gene3D" id="3.10.580.10">
    <property type="entry name" value="CBS-domain"/>
    <property type="match status" value="1"/>
</dbReference>
<dbReference type="Gene3D" id="1.10.357.20">
    <property type="entry name" value="SLC41 divalent cation transporters, integral membrane domain"/>
    <property type="match status" value="1"/>
</dbReference>
<dbReference type="InterPro" id="IPR006667">
    <property type="entry name" value="SLC41_membr_dom"/>
</dbReference>
<dbReference type="GO" id="GO:0046872">
    <property type="term" value="F:metal ion binding"/>
    <property type="evidence" value="ECO:0007669"/>
    <property type="project" value="UniProtKB-KW"/>
</dbReference>
<dbReference type="InterPro" id="IPR046342">
    <property type="entry name" value="CBS_dom_sf"/>
</dbReference>
<dbReference type="PATRIC" id="fig|1198232.3.peg.812"/>
<keyword evidence="6 9" id="KW-1133">Transmembrane helix</keyword>
<dbReference type="RefSeq" id="WP_020932197.1">
    <property type="nucleotide sequence ID" value="NC_021917.1"/>
</dbReference>
<evidence type="ECO:0000259" key="10">
    <source>
        <dbReference type="PROSITE" id="PS51371"/>
    </source>
</evidence>
<keyword evidence="9" id="KW-0479">Metal-binding</keyword>
<evidence type="ECO:0000256" key="1">
    <source>
        <dbReference type="ARBA" id="ARBA00004141"/>
    </source>
</evidence>
<evidence type="ECO:0000256" key="3">
    <source>
        <dbReference type="ARBA" id="ARBA00022448"/>
    </source>
</evidence>
<feature type="transmembrane region" description="Helical" evidence="9">
    <location>
        <begin position="424"/>
        <end position="451"/>
    </location>
</feature>
<reference evidence="12" key="2">
    <citation type="journal article" date="2016" name="Environ. Microbiol. Rep.">
        <title>Analysis of defence systems and a conjugative IncP-1 plasmid in the marine polyaromatic hydrocarbons-degrading bacterium Cycloclasticus sp. 78-ME.</title>
        <authorList>
            <person name="Yakimov M.M."/>
            <person name="Crisafi F."/>
            <person name="Messina E."/>
            <person name="Smedile F."/>
            <person name="Lopatina A."/>
            <person name="Denaro R."/>
            <person name="Pieper D.H."/>
            <person name="Golyshin P.N."/>
            <person name="Giuliano L."/>
        </authorList>
    </citation>
    <scope>NUCLEOTIDE SEQUENCE [LARGE SCALE GENOMIC DNA]</scope>
    <source>
        <strain evidence="12">78-ME</strain>
    </source>
</reference>
<evidence type="ECO:0000256" key="4">
    <source>
        <dbReference type="ARBA" id="ARBA00022692"/>
    </source>
</evidence>
<keyword evidence="12" id="KW-1185">Reference proteome</keyword>
<dbReference type="CDD" id="cd04606">
    <property type="entry name" value="CBS_pair_Mg_transporter"/>
    <property type="match status" value="1"/>
</dbReference>
<dbReference type="PANTHER" id="PTHR43773:SF1">
    <property type="entry name" value="MAGNESIUM TRANSPORTER MGTE"/>
    <property type="match status" value="1"/>
</dbReference>
<dbReference type="Proteomes" id="UP000015380">
    <property type="component" value="Chromosome"/>
</dbReference>
<dbReference type="InterPro" id="IPR036739">
    <property type="entry name" value="SLC41_membr_dom_sf"/>
</dbReference>
<dbReference type="NCBIfam" id="TIGR00400">
    <property type="entry name" value="mgtE"/>
    <property type="match status" value="1"/>
</dbReference>
<keyword evidence="8" id="KW-0129">CBS domain</keyword>
<evidence type="ECO:0000256" key="2">
    <source>
        <dbReference type="ARBA" id="ARBA00009749"/>
    </source>
</evidence>
<dbReference type="InterPro" id="IPR000644">
    <property type="entry name" value="CBS_dom"/>
</dbReference>
<accession>S5TE74</accession>
<dbReference type="GO" id="GO:0015095">
    <property type="term" value="F:magnesium ion transmembrane transporter activity"/>
    <property type="evidence" value="ECO:0007669"/>
    <property type="project" value="UniProtKB-UniRule"/>
</dbReference>
<proteinExistence type="inferred from homology"/>
<reference evidence="11 12" key="1">
    <citation type="submission" date="2013-05" db="EMBL/GenBank/DDBJ databases">
        <title>Between feast and famine: a lifestyle of most important marine PAH-degrading bacterium Cycloclasticus sp. 7ME.</title>
        <authorList>
            <person name="Yakimov M.M."/>
            <person name="Messina E."/>
            <person name="Genovese M."/>
            <person name="Denaro R."/>
            <person name="Crisafi F."/>
            <person name="Russo D."/>
            <person name="Cappello S."/>
            <person name="Santisi S."/>
            <person name="Smedile F."/>
            <person name="Golyshina O.V."/>
            <person name="Tran H."/>
            <person name="Pieper D.H."/>
            <person name="Golyshin P.N."/>
            <person name="Giuliano L."/>
        </authorList>
    </citation>
    <scope>NUCLEOTIDE SEQUENCE [LARGE SCALE GENOMIC DNA]</scope>
    <source>
        <strain evidence="11 12">78-ME</strain>
    </source>
</reference>
<comment type="subcellular location">
    <subcellularLocation>
        <location evidence="9">Cell membrane</location>
        <topology evidence="9">Multi-pass membrane protein</topology>
    </subcellularLocation>
    <subcellularLocation>
        <location evidence="1">Membrane</location>
        <topology evidence="1">Multi-pass membrane protein</topology>
    </subcellularLocation>
</comment>
<dbReference type="HOGENOM" id="CLU_037408_1_0_6"/>
<name>S5TE74_9GAMM</name>
<dbReference type="Pfam" id="PF03448">
    <property type="entry name" value="MgtE_N"/>
    <property type="match status" value="1"/>
</dbReference>
<dbReference type="Pfam" id="PF01769">
    <property type="entry name" value="MgtE"/>
    <property type="match status" value="1"/>
</dbReference>
<evidence type="ECO:0000313" key="12">
    <source>
        <dbReference type="Proteomes" id="UP000015380"/>
    </source>
</evidence>
<dbReference type="KEGG" id="cza:CYCME_0811"/>
<organism evidence="11 12">
    <name type="scientific">Cycloclasticus zancles 78-ME</name>
    <dbReference type="NCBI Taxonomy" id="1198232"/>
    <lineage>
        <taxon>Bacteria</taxon>
        <taxon>Pseudomonadati</taxon>
        <taxon>Pseudomonadota</taxon>
        <taxon>Gammaproteobacteria</taxon>
        <taxon>Thiotrichales</taxon>
        <taxon>Piscirickettsiaceae</taxon>
        <taxon>Cycloclasticus</taxon>
    </lineage>
</organism>
<feature type="domain" description="CBS" evidence="10">
    <location>
        <begin position="207"/>
        <end position="263"/>
    </location>
</feature>
<feature type="domain" description="CBS" evidence="10">
    <location>
        <begin position="143"/>
        <end position="204"/>
    </location>
</feature>
<keyword evidence="7 9" id="KW-0472">Membrane</keyword>
<keyword evidence="9" id="KW-1003">Cell membrane</keyword>
<evidence type="ECO:0000256" key="5">
    <source>
        <dbReference type="ARBA" id="ARBA00022842"/>
    </source>
</evidence>
<dbReference type="Pfam" id="PF00571">
    <property type="entry name" value="CBS"/>
    <property type="match status" value="2"/>
</dbReference>
<protein>
    <recommendedName>
        <fullName evidence="9">Magnesium transporter MgtE</fullName>
    </recommendedName>
</protein>
<comment type="function">
    <text evidence="9">Acts as a magnesium transporter.</text>
</comment>
<gene>
    <name evidence="11" type="ORF">CYCME_0811</name>
</gene>
<dbReference type="SUPFAM" id="SSF158791">
    <property type="entry name" value="MgtE N-terminal domain-like"/>
    <property type="match status" value="1"/>
</dbReference>
<comment type="similarity">
    <text evidence="2 9">Belongs to the SLC41A transporter family.</text>
</comment>
<evidence type="ECO:0000256" key="9">
    <source>
        <dbReference type="RuleBase" id="RU362011"/>
    </source>
</evidence>
<keyword evidence="3 9" id="KW-0813">Transport</keyword>
<feature type="transmembrane region" description="Helical" evidence="9">
    <location>
        <begin position="391"/>
        <end position="412"/>
    </location>
</feature>
<dbReference type="InterPro" id="IPR006668">
    <property type="entry name" value="Mg_transptr_MgtE_intracell_dom"/>
</dbReference>
<dbReference type="GO" id="GO:0005886">
    <property type="term" value="C:plasma membrane"/>
    <property type="evidence" value="ECO:0007669"/>
    <property type="project" value="UniProtKB-SubCell"/>
</dbReference>
<dbReference type="SMART" id="SM00116">
    <property type="entry name" value="CBS"/>
    <property type="match status" value="2"/>
</dbReference>
<feature type="transmembrane region" description="Helical" evidence="9">
    <location>
        <begin position="363"/>
        <end position="385"/>
    </location>
</feature>
<evidence type="ECO:0000256" key="7">
    <source>
        <dbReference type="ARBA" id="ARBA00023136"/>
    </source>
</evidence>
<dbReference type="InterPro" id="IPR006669">
    <property type="entry name" value="MgtE_transporter"/>
</dbReference>
<dbReference type="AlphaFoldDB" id="S5TE74"/>
<evidence type="ECO:0000256" key="8">
    <source>
        <dbReference type="PROSITE-ProRule" id="PRU00703"/>
    </source>
</evidence>
<evidence type="ECO:0000313" key="11">
    <source>
        <dbReference type="EMBL" id="AGS39147.1"/>
    </source>
</evidence>
<dbReference type="SUPFAM" id="SSF161093">
    <property type="entry name" value="MgtE membrane domain-like"/>
    <property type="match status" value="1"/>
</dbReference>
<feature type="transmembrane region" description="Helical" evidence="9">
    <location>
        <begin position="289"/>
        <end position="311"/>
    </location>
</feature>
<dbReference type="InterPro" id="IPR038076">
    <property type="entry name" value="MgtE_N_sf"/>
</dbReference>
<dbReference type="eggNOG" id="COG2239">
    <property type="taxonomic scope" value="Bacteria"/>
</dbReference>
<dbReference type="PANTHER" id="PTHR43773">
    <property type="entry name" value="MAGNESIUM TRANSPORTER MGTE"/>
    <property type="match status" value="1"/>
</dbReference>
<feature type="transmembrane region" description="Helical" evidence="9">
    <location>
        <begin position="317"/>
        <end position="342"/>
    </location>
</feature>
<evidence type="ECO:0000256" key="6">
    <source>
        <dbReference type="ARBA" id="ARBA00022989"/>
    </source>
</evidence>
<comment type="subunit">
    <text evidence="9">Homodimer.</text>
</comment>
<dbReference type="Gene3D" id="1.25.60.10">
    <property type="entry name" value="MgtE N-terminal domain-like"/>
    <property type="match status" value="1"/>
</dbReference>
<dbReference type="SMART" id="SM00924">
    <property type="entry name" value="MgtE_N"/>
    <property type="match status" value="1"/>
</dbReference>